<dbReference type="AlphaFoldDB" id="A0A0D5NFD4"/>
<dbReference type="Gene3D" id="3.50.50.60">
    <property type="entry name" value="FAD/NAD(P)-binding domain"/>
    <property type="match status" value="1"/>
</dbReference>
<comment type="catalytic activity">
    <reaction evidence="4">
        <text>glycine + O2 + H2O = glyoxylate + H2O2 + NH4(+)</text>
        <dbReference type="Rhea" id="RHEA:11532"/>
        <dbReference type="ChEBI" id="CHEBI:15377"/>
        <dbReference type="ChEBI" id="CHEBI:15379"/>
        <dbReference type="ChEBI" id="CHEBI:16240"/>
        <dbReference type="ChEBI" id="CHEBI:28938"/>
        <dbReference type="ChEBI" id="CHEBI:36655"/>
        <dbReference type="ChEBI" id="CHEBI:57305"/>
        <dbReference type="EC" id="1.4.3.19"/>
    </reaction>
</comment>
<dbReference type="SUPFAM" id="SSF51905">
    <property type="entry name" value="FAD/NAD(P)-binding domain"/>
    <property type="match status" value="1"/>
</dbReference>
<evidence type="ECO:0000256" key="3">
    <source>
        <dbReference type="ARBA" id="ARBA00023002"/>
    </source>
</evidence>
<evidence type="ECO:0000259" key="6">
    <source>
        <dbReference type="Pfam" id="PF01266"/>
    </source>
</evidence>
<dbReference type="GO" id="GO:0043799">
    <property type="term" value="F:glycine oxidase activity"/>
    <property type="evidence" value="ECO:0007669"/>
    <property type="project" value="UniProtKB-EC"/>
</dbReference>
<dbReference type="SUPFAM" id="SSF54373">
    <property type="entry name" value="FAD-linked reductases, C-terminal domain"/>
    <property type="match status" value="1"/>
</dbReference>
<keyword evidence="3" id="KW-0560">Oxidoreductase</keyword>
<dbReference type="RefSeq" id="WP_045669043.1">
    <property type="nucleotide sequence ID" value="NZ_CP011058.1"/>
</dbReference>
<dbReference type="Gene3D" id="3.30.9.10">
    <property type="entry name" value="D-Amino Acid Oxidase, subunit A, domain 2"/>
    <property type="match status" value="1"/>
</dbReference>
<dbReference type="PANTHER" id="PTHR13847:SF289">
    <property type="entry name" value="GLYCINE OXIDASE"/>
    <property type="match status" value="1"/>
</dbReference>
<dbReference type="EMBL" id="CP011058">
    <property type="protein sequence ID" value="AJY73608.1"/>
    <property type="molecule type" value="Genomic_DNA"/>
</dbReference>
<dbReference type="HOGENOM" id="CLU_007884_4_5_9"/>
<dbReference type="EC" id="1.4.3.19" evidence="5"/>
<evidence type="ECO:0000313" key="7">
    <source>
        <dbReference type="EMBL" id="AJY73608.1"/>
    </source>
</evidence>
<keyword evidence="8" id="KW-1185">Reference proteome</keyword>
<dbReference type="KEGG" id="pbj:VN24_01915"/>
<evidence type="ECO:0000313" key="8">
    <source>
        <dbReference type="Proteomes" id="UP000032633"/>
    </source>
</evidence>
<reference evidence="8" key="2">
    <citation type="submission" date="2015-03" db="EMBL/GenBank/DDBJ databases">
        <title>Genome sequence of Paenibacillus beijingensis strain DSM 24997T.</title>
        <authorList>
            <person name="Kwak Y."/>
            <person name="Shin J.-H."/>
        </authorList>
    </citation>
    <scope>NUCLEOTIDE SEQUENCE [LARGE SCALE GENOMIC DNA]</scope>
    <source>
        <strain evidence="8">DSM 24997</strain>
    </source>
</reference>
<organism evidence="7 8">
    <name type="scientific">Paenibacillus beijingensis</name>
    <dbReference type="NCBI Taxonomy" id="1126833"/>
    <lineage>
        <taxon>Bacteria</taxon>
        <taxon>Bacillati</taxon>
        <taxon>Bacillota</taxon>
        <taxon>Bacilli</taxon>
        <taxon>Bacillales</taxon>
        <taxon>Paenibacillaceae</taxon>
        <taxon>Paenibacillus</taxon>
    </lineage>
</organism>
<keyword evidence="2" id="KW-0784">Thiamine biosynthesis</keyword>
<feature type="domain" description="FAD dependent oxidoreductase" evidence="6">
    <location>
        <begin position="4"/>
        <end position="354"/>
    </location>
</feature>
<protein>
    <recommendedName>
        <fullName evidence="5">glycine oxidase</fullName>
        <ecNumber evidence="5">1.4.3.19</ecNumber>
    </recommendedName>
</protein>
<dbReference type="InterPro" id="IPR036188">
    <property type="entry name" value="FAD/NAD-bd_sf"/>
</dbReference>
<reference evidence="7 8" key="1">
    <citation type="journal article" date="2015" name="J. Biotechnol.">
        <title>Complete genome sequence of Paenibacillus beijingensis 7188(T) (=DSM 24997(T)), a novel rhizobacterium from jujube garden soil.</title>
        <authorList>
            <person name="Kwak Y."/>
            <person name="Shin J.H."/>
        </authorList>
    </citation>
    <scope>NUCLEOTIDE SEQUENCE [LARGE SCALE GENOMIC DNA]</scope>
    <source>
        <strain evidence="7 8">DSM 24997</strain>
    </source>
</reference>
<dbReference type="Proteomes" id="UP000032633">
    <property type="component" value="Chromosome"/>
</dbReference>
<dbReference type="Pfam" id="PF01266">
    <property type="entry name" value="DAO"/>
    <property type="match status" value="1"/>
</dbReference>
<accession>A0A0D5NFD4</accession>
<dbReference type="UniPathway" id="UPA00060"/>
<dbReference type="STRING" id="1126833.VN24_01915"/>
<dbReference type="GO" id="GO:0009229">
    <property type="term" value="P:thiamine diphosphate biosynthetic process"/>
    <property type="evidence" value="ECO:0007669"/>
    <property type="project" value="UniProtKB-UniPathway"/>
</dbReference>
<dbReference type="InterPro" id="IPR006076">
    <property type="entry name" value="FAD-dep_OxRdtase"/>
</dbReference>
<evidence type="ECO:0000256" key="5">
    <source>
        <dbReference type="ARBA" id="ARBA00050018"/>
    </source>
</evidence>
<dbReference type="GO" id="GO:0009228">
    <property type="term" value="P:thiamine biosynthetic process"/>
    <property type="evidence" value="ECO:0007669"/>
    <property type="project" value="UniProtKB-KW"/>
</dbReference>
<dbReference type="PROSITE" id="PS51257">
    <property type="entry name" value="PROKAR_LIPOPROTEIN"/>
    <property type="match status" value="1"/>
</dbReference>
<evidence type="ECO:0000256" key="2">
    <source>
        <dbReference type="ARBA" id="ARBA00022977"/>
    </source>
</evidence>
<evidence type="ECO:0000256" key="1">
    <source>
        <dbReference type="ARBA" id="ARBA00004948"/>
    </source>
</evidence>
<dbReference type="PATRIC" id="fig|1126833.4.peg.422"/>
<dbReference type="PANTHER" id="PTHR13847">
    <property type="entry name" value="SARCOSINE DEHYDROGENASE-RELATED"/>
    <property type="match status" value="1"/>
</dbReference>
<sequence length="381" mass="41658">MKEHVIVLGGGIIGLSCALEAVRDGRAVTVIESQAFGGQASGAAAGMLAPFSENTEQPDPFFRLCLDSLRLYPKWLEKVEGLSGMKAEWLRTGSINAVFHEADLLPLQTRLTWQSPFTERAELVEGRQLRELEPLLSREAIAGVYIPEESHINAPLLVAALEKACRNAGVTLIEHAGELTEFIVKDFHSVSSEITVGTSRAGSFQADRIVLCTGAWSGIFENWFNIPVTVHPIRGQICAYEVPAGFVRHMVFTSQAYWVGKNNGTLVCGASEDVAGFDSTVTEHGIQRLCRWTSRMMPFLAGENPVHSWAGLRPATRDGWPLLGRVNGHPNIIMAAGHYRNGILLSPITAYHVGRLLDGAVNEQLVAFAPERFASAFRRQA</sequence>
<dbReference type="InterPro" id="IPR012727">
    <property type="entry name" value="Gly_oxidase_ThiO"/>
</dbReference>
<dbReference type="NCBIfam" id="TIGR02352">
    <property type="entry name" value="thiamin_ThiO"/>
    <property type="match status" value="1"/>
</dbReference>
<dbReference type="GO" id="GO:0005737">
    <property type="term" value="C:cytoplasm"/>
    <property type="evidence" value="ECO:0007669"/>
    <property type="project" value="TreeGrafter"/>
</dbReference>
<proteinExistence type="predicted"/>
<dbReference type="OrthoDB" id="9794226at2"/>
<evidence type="ECO:0000256" key="4">
    <source>
        <dbReference type="ARBA" id="ARBA00049872"/>
    </source>
</evidence>
<gene>
    <name evidence="7" type="ORF">VN24_01915</name>
</gene>
<comment type="pathway">
    <text evidence="1">Cofactor biosynthesis; thiamine diphosphate biosynthesis.</text>
</comment>
<dbReference type="GO" id="GO:0050660">
    <property type="term" value="F:flavin adenine dinucleotide binding"/>
    <property type="evidence" value="ECO:0007669"/>
    <property type="project" value="InterPro"/>
</dbReference>
<name>A0A0D5NFD4_9BACL</name>